<keyword evidence="2" id="KW-0808">Transferase</keyword>
<keyword evidence="6" id="KW-1185">Reference proteome</keyword>
<evidence type="ECO:0000256" key="3">
    <source>
        <dbReference type="ARBA" id="ARBA00023315"/>
    </source>
</evidence>
<evidence type="ECO:0000313" key="6">
    <source>
        <dbReference type="Proteomes" id="UP000006591"/>
    </source>
</evidence>
<dbReference type="EnsemblPlants" id="ONIVA08G03500.1">
    <property type="protein sequence ID" value="ONIVA08G03500.1"/>
    <property type="gene ID" value="ONIVA08G03500"/>
</dbReference>
<proteinExistence type="inferred from homology"/>
<dbReference type="PANTHER" id="PTHR31642:SF178">
    <property type="entry name" value="OMEGA-HYDROXYPALMITATE O-FERULOYL TRANSFERASE"/>
    <property type="match status" value="1"/>
</dbReference>
<name>A0A0E0I7F7_ORYNI</name>
<dbReference type="STRING" id="4536.A0A0E0I7F7"/>
<reference evidence="5" key="1">
    <citation type="submission" date="2015-04" db="UniProtKB">
        <authorList>
            <consortium name="EnsemblPlants"/>
        </authorList>
    </citation>
    <scope>IDENTIFICATION</scope>
    <source>
        <strain evidence="5">SL10</strain>
    </source>
</reference>
<reference evidence="5" key="2">
    <citation type="submission" date="2018-04" db="EMBL/GenBank/DDBJ databases">
        <title>OnivRS2 (Oryza nivara Reference Sequence Version 2).</title>
        <authorList>
            <person name="Zhang J."/>
            <person name="Kudrna D."/>
            <person name="Lee S."/>
            <person name="Talag J."/>
            <person name="Rajasekar S."/>
            <person name="Welchert J."/>
            <person name="Hsing Y.-I."/>
            <person name="Wing R.A."/>
        </authorList>
    </citation>
    <scope>NUCLEOTIDE SEQUENCE [LARGE SCALE GENOMIC DNA]</scope>
    <source>
        <strain evidence="5">SL10</strain>
    </source>
</reference>
<dbReference type="PANTHER" id="PTHR31642">
    <property type="entry name" value="TRICHOTHECENE 3-O-ACETYLTRANSFERASE"/>
    <property type="match status" value="1"/>
</dbReference>
<dbReference type="GO" id="GO:0050734">
    <property type="term" value="F:hydroxycinnamoyltransferase activity"/>
    <property type="evidence" value="ECO:0007669"/>
    <property type="project" value="UniProtKB-ARBA"/>
</dbReference>
<dbReference type="Gramene" id="ONIVA08G03500.1">
    <property type="protein sequence ID" value="ONIVA08G03500.1"/>
    <property type="gene ID" value="ONIVA08G03500"/>
</dbReference>
<evidence type="ECO:0000256" key="4">
    <source>
        <dbReference type="SAM" id="MobiDB-lite"/>
    </source>
</evidence>
<protein>
    <submittedName>
        <fullName evidence="5">Uncharacterized protein</fullName>
    </submittedName>
</protein>
<evidence type="ECO:0000313" key="5">
    <source>
        <dbReference type="EnsemblPlants" id="ONIVA08G03500.1"/>
    </source>
</evidence>
<dbReference type="AlphaFoldDB" id="A0A0E0I7F7"/>
<sequence length="261" mass="27524">MAAAASARVVSTPPSPSSSSSSSSPAAAASASPAASAVVWASNHLLGNGHIVVVLLRSWSEFARTGTFAGGLNLDRSVLSRPHSPPRYSAAVDGMFVPWDHEHEVNPLTGEASFVERLYYVEAADIARLREEARATSVQAVSAYLWKKLAAVVSSSASIAKSDTAARRCSMGYWVDLRWRVRSPDFCRALRSYVGNATTYVEREEPADAVLKKPLGEVAAMVREVAAKLPAARSASVSAARCPPPPAALLAPALAGPPPCW</sequence>
<dbReference type="eggNOG" id="ENOG502QV4M">
    <property type="taxonomic scope" value="Eukaryota"/>
</dbReference>
<comment type="similarity">
    <text evidence="1">Belongs to the plant acyltransferase family.</text>
</comment>
<dbReference type="Proteomes" id="UP000006591">
    <property type="component" value="Chromosome 8"/>
</dbReference>
<feature type="region of interest" description="Disordered" evidence="4">
    <location>
        <begin position="1"/>
        <end position="27"/>
    </location>
</feature>
<dbReference type="HOGENOM" id="CLU_093306_0_0_1"/>
<dbReference type="Pfam" id="PF02458">
    <property type="entry name" value="Transferase"/>
    <property type="match status" value="1"/>
</dbReference>
<keyword evidence="3" id="KW-0012">Acyltransferase</keyword>
<dbReference type="Gene3D" id="3.30.559.10">
    <property type="entry name" value="Chloramphenicol acetyltransferase-like domain"/>
    <property type="match status" value="1"/>
</dbReference>
<dbReference type="OMA" id="MVCEAIT"/>
<organism evidence="5">
    <name type="scientific">Oryza nivara</name>
    <name type="common">Indian wild rice</name>
    <name type="synonym">Oryza sativa f. spontanea</name>
    <dbReference type="NCBI Taxonomy" id="4536"/>
    <lineage>
        <taxon>Eukaryota</taxon>
        <taxon>Viridiplantae</taxon>
        <taxon>Streptophyta</taxon>
        <taxon>Embryophyta</taxon>
        <taxon>Tracheophyta</taxon>
        <taxon>Spermatophyta</taxon>
        <taxon>Magnoliopsida</taxon>
        <taxon>Liliopsida</taxon>
        <taxon>Poales</taxon>
        <taxon>Poaceae</taxon>
        <taxon>BOP clade</taxon>
        <taxon>Oryzoideae</taxon>
        <taxon>Oryzeae</taxon>
        <taxon>Oryzinae</taxon>
        <taxon>Oryza</taxon>
    </lineage>
</organism>
<dbReference type="InterPro" id="IPR023213">
    <property type="entry name" value="CAT-like_dom_sf"/>
</dbReference>
<accession>A0A0E0I7F7</accession>
<evidence type="ECO:0000256" key="1">
    <source>
        <dbReference type="ARBA" id="ARBA00009861"/>
    </source>
</evidence>
<dbReference type="InterPro" id="IPR050317">
    <property type="entry name" value="Plant_Fungal_Acyltransferase"/>
</dbReference>
<evidence type="ECO:0000256" key="2">
    <source>
        <dbReference type="ARBA" id="ARBA00022679"/>
    </source>
</evidence>